<protein>
    <submittedName>
        <fullName evidence="1">Uncharacterized protein</fullName>
    </submittedName>
</protein>
<evidence type="ECO:0000313" key="1">
    <source>
        <dbReference type="EMBL" id="PIQ89702.1"/>
    </source>
</evidence>
<evidence type="ECO:0000313" key="2">
    <source>
        <dbReference type="Proteomes" id="UP000229641"/>
    </source>
</evidence>
<accession>A0A2H0LZA5</accession>
<proteinExistence type="predicted"/>
<name>A0A2H0LZA5_9BACT</name>
<comment type="caution">
    <text evidence="1">The sequence shown here is derived from an EMBL/GenBank/DDBJ whole genome shotgun (WGS) entry which is preliminary data.</text>
</comment>
<gene>
    <name evidence="1" type="ORF">COV72_01710</name>
</gene>
<organism evidence="1 2">
    <name type="scientific">Candidatus Ghiorseimicrobium undicola</name>
    <dbReference type="NCBI Taxonomy" id="1974746"/>
    <lineage>
        <taxon>Bacteria</taxon>
        <taxon>Pseudomonadati</taxon>
        <taxon>Candidatus Omnitrophota</taxon>
        <taxon>Candidatus Ghiorseimicrobium</taxon>
    </lineage>
</organism>
<reference evidence="1 2" key="1">
    <citation type="submission" date="2017-09" db="EMBL/GenBank/DDBJ databases">
        <title>Depth-based differentiation of microbial function through sediment-hosted aquifers and enrichment of novel symbionts in the deep terrestrial subsurface.</title>
        <authorList>
            <person name="Probst A.J."/>
            <person name="Ladd B."/>
            <person name="Jarett J.K."/>
            <person name="Geller-Mcgrath D.E."/>
            <person name="Sieber C.M."/>
            <person name="Emerson J.B."/>
            <person name="Anantharaman K."/>
            <person name="Thomas B.C."/>
            <person name="Malmstrom R."/>
            <person name="Stieglmeier M."/>
            <person name="Klingl A."/>
            <person name="Woyke T."/>
            <person name="Ryan C.M."/>
            <person name="Banfield J.F."/>
        </authorList>
    </citation>
    <scope>NUCLEOTIDE SEQUENCE [LARGE SCALE GENOMIC DNA]</scope>
    <source>
        <strain evidence="1">CG11_big_fil_rev_8_21_14_0_20_42_13</strain>
    </source>
</reference>
<dbReference type="Proteomes" id="UP000229641">
    <property type="component" value="Unassembled WGS sequence"/>
</dbReference>
<dbReference type="EMBL" id="PCWA01000024">
    <property type="protein sequence ID" value="PIQ89702.1"/>
    <property type="molecule type" value="Genomic_DNA"/>
</dbReference>
<dbReference type="AlphaFoldDB" id="A0A2H0LZA5"/>
<sequence length="95" mass="11053">MKRSRKSQTKHDTKVISIARKLERQGFEVKADVRGYEQPDIIRGFWPNVVGTKGRQRKIHEVETKDSQGFRMSLIFCTPLKAVIKKYMCIEPKCA</sequence>